<dbReference type="InterPro" id="IPR051257">
    <property type="entry name" value="Diverse_CBS-Domain"/>
</dbReference>
<dbReference type="InterPro" id="IPR046342">
    <property type="entry name" value="CBS_dom_sf"/>
</dbReference>
<dbReference type="PANTHER" id="PTHR43080">
    <property type="entry name" value="CBS DOMAIN-CONTAINING PROTEIN CBSX3, MITOCHONDRIAL"/>
    <property type="match status" value="1"/>
</dbReference>
<evidence type="ECO:0000256" key="1">
    <source>
        <dbReference type="ARBA" id="ARBA00023122"/>
    </source>
</evidence>
<evidence type="ECO:0000259" key="3">
    <source>
        <dbReference type="PROSITE" id="PS51371"/>
    </source>
</evidence>
<dbReference type="SMART" id="SM00116">
    <property type="entry name" value="CBS"/>
    <property type="match status" value="2"/>
</dbReference>
<dbReference type="PROSITE" id="PS51371">
    <property type="entry name" value="CBS"/>
    <property type="match status" value="1"/>
</dbReference>
<proteinExistence type="predicted"/>
<dbReference type="Pfam" id="PF04972">
    <property type="entry name" value="BON"/>
    <property type="match status" value="1"/>
</dbReference>
<dbReference type="InterPro" id="IPR007055">
    <property type="entry name" value="BON_dom"/>
</dbReference>
<dbReference type="Pfam" id="PF00571">
    <property type="entry name" value="CBS"/>
    <property type="match status" value="2"/>
</dbReference>
<dbReference type="RefSeq" id="WP_239316880.1">
    <property type="nucleotide sequence ID" value="NZ_BOOH01000038.1"/>
</dbReference>
<evidence type="ECO:0000313" key="5">
    <source>
        <dbReference type="Proteomes" id="UP000616724"/>
    </source>
</evidence>
<sequence length="222" mass="24417">MAIEVEDVTGRVAIAVQMDTPFAGIVAAMKRYAVGAVAVLDADRWPVGVVSQDDLLLKETDRVRHSFSLFESEKHRQEHRKAAGVTAAELMTSPAITVTPGMPVREAARLMHERRIKQLPVIDPVTGRITGTVHQADLLRVFTRPAEELHAEIEQAVRETGLDPAELAIDVRDGVVRLGGAVERRSQVVYVAEAVRRVEGIVDVVVGLQRGQKFLPMEFRSS</sequence>
<feature type="domain" description="CBS" evidence="3">
    <location>
        <begin position="91"/>
        <end position="148"/>
    </location>
</feature>
<evidence type="ECO:0000256" key="2">
    <source>
        <dbReference type="PROSITE-ProRule" id="PRU00703"/>
    </source>
</evidence>
<keyword evidence="1 2" id="KW-0129">CBS domain</keyword>
<dbReference type="Proteomes" id="UP000616724">
    <property type="component" value="Unassembled WGS sequence"/>
</dbReference>
<reference evidence="4 5" key="1">
    <citation type="submission" date="2021-01" db="EMBL/GenBank/DDBJ databases">
        <title>Whole genome shotgun sequence of Planobispora longispora NBRC 13918.</title>
        <authorList>
            <person name="Komaki H."/>
            <person name="Tamura T."/>
        </authorList>
    </citation>
    <scope>NUCLEOTIDE SEQUENCE [LARGE SCALE GENOMIC DNA]</scope>
    <source>
        <strain evidence="4 5">NBRC 13918</strain>
    </source>
</reference>
<dbReference type="Gene3D" id="3.10.580.10">
    <property type="entry name" value="CBS-domain"/>
    <property type="match status" value="1"/>
</dbReference>
<dbReference type="SUPFAM" id="SSF54631">
    <property type="entry name" value="CBS-domain pair"/>
    <property type="match status" value="1"/>
</dbReference>
<organism evidence="4 5">
    <name type="scientific">Planobispora longispora</name>
    <dbReference type="NCBI Taxonomy" id="28887"/>
    <lineage>
        <taxon>Bacteria</taxon>
        <taxon>Bacillati</taxon>
        <taxon>Actinomycetota</taxon>
        <taxon>Actinomycetes</taxon>
        <taxon>Streptosporangiales</taxon>
        <taxon>Streptosporangiaceae</taxon>
        <taxon>Planobispora</taxon>
    </lineage>
</organism>
<dbReference type="AlphaFoldDB" id="A0A8J3RQA7"/>
<comment type="caution">
    <text evidence="4">The sequence shown here is derived from an EMBL/GenBank/DDBJ whole genome shotgun (WGS) entry which is preliminary data.</text>
</comment>
<dbReference type="PANTHER" id="PTHR43080:SF29">
    <property type="entry name" value="OS02G0818000 PROTEIN"/>
    <property type="match status" value="1"/>
</dbReference>
<dbReference type="Gene3D" id="3.30.1340.30">
    <property type="match status" value="1"/>
</dbReference>
<dbReference type="InterPro" id="IPR000644">
    <property type="entry name" value="CBS_dom"/>
</dbReference>
<name>A0A8J3RQA7_9ACTN</name>
<dbReference type="EMBL" id="BOOH01000038">
    <property type="protein sequence ID" value="GIH78246.1"/>
    <property type="molecule type" value="Genomic_DNA"/>
</dbReference>
<evidence type="ECO:0000313" key="4">
    <source>
        <dbReference type="EMBL" id="GIH78246.1"/>
    </source>
</evidence>
<keyword evidence="5" id="KW-1185">Reference proteome</keyword>
<protein>
    <recommendedName>
        <fullName evidence="3">CBS domain-containing protein</fullName>
    </recommendedName>
</protein>
<dbReference type="CDD" id="cd02205">
    <property type="entry name" value="CBS_pair_SF"/>
    <property type="match status" value="1"/>
</dbReference>
<accession>A0A8J3RQA7</accession>
<gene>
    <name evidence="4" type="ORF">Plo01_46750</name>
</gene>